<proteinExistence type="inferred from homology"/>
<evidence type="ECO:0000256" key="5">
    <source>
        <dbReference type="ARBA" id="ARBA00023239"/>
    </source>
</evidence>
<reference evidence="10" key="1">
    <citation type="submission" date="2016-05" db="EMBL/GenBank/DDBJ databases">
        <title>Comparative genomics of biotechnologically important yeasts.</title>
        <authorList>
            <consortium name="DOE Joint Genome Institute"/>
            <person name="Riley R."/>
            <person name="Haridas S."/>
            <person name="Wolfe K.H."/>
            <person name="Lopes M.R."/>
            <person name="Hittinger C.T."/>
            <person name="Goker M."/>
            <person name="Salamov A."/>
            <person name="Wisecaver J."/>
            <person name="Long T.M."/>
            <person name="Aerts A.L."/>
            <person name="Barry K."/>
            <person name="Choi C."/>
            <person name="Clum A."/>
            <person name="Coughlan A.Y."/>
            <person name="Deshpande S."/>
            <person name="Douglass A.P."/>
            <person name="Hanson S.J."/>
            <person name="Klenk H.-P."/>
            <person name="Labutti K."/>
            <person name="Lapidus A."/>
            <person name="Lindquist E."/>
            <person name="Lipzen A."/>
            <person name="Meier-Kolthoff J.P."/>
            <person name="Ohm R.A."/>
            <person name="Otillar R.P."/>
            <person name="Pangilinan J."/>
            <person name="Peng Y."/>
            <person name="Rokas A."/>
            <person name="Rosa C.A."/>
            <person name="Scheuner C."/>
            <person name="Sibirny A.A."/>
            <person name="Slot J.C."/>
            <person name="Stielow J.B."/>
            <person name="Sun H."/>
            <person name="Kurtzman C.P."/>
            <person name="Blackwell M."/>
            <person name="Grigoriev I.V."/>
            <person name="Jeffries T.W."/>
        </authorList>
    </citation>
    <scope>NUCLEOTIDE SEQUENCE [LARGE SCALE GENOMIC DNA]</scope>
    <source>
        <strain evidence="10">NRRL Y-17324</strain>
    </source>
</reference>
<organism evidence="9 10">
    <name type="scientific">Suhomyces tanzawaensis NRRL Y-17324</name>
    <dbReference type="NCBI Taxonomy" id="984487"/>
    <lineage>
        <taxon>Eukaryota</taxon>
        <taxon>Fungi</taxon>
        <taxon>Dikarya</taxon>
        <taxon>Ascomycota</taxon>
        <taxon>Saccharomycotina</taxon>
        <taxon>Pichiomycetes</taxon>
        <taxon>Debaryomycetaceae</taxon>
        <taxon>Suhomyces</taxon>
    </lineage>
</organism>
<dbReference type="PANTHER" id="PTHR12592">
    <property type="entry name" value="ATP-DEPENDENT (S)-NAD(P)H-HYDRATE DEHYDRATASE FAMILY MEMBER"/>
    <property type="match status" value="1"/>
</dbReference>
<feature type="binding site" evidence="7">
    <location>
        <position position="273"/>
    </location>
    <ligand>
        <name>(6S)-NADPHX</name>
        <dbReference type="ChEBI" id="CHEBI:64076"/>
    </ligand>
</feature>
<feature type="binding site" evidence="7">
    <location>
        <begin position="263"/>
        <end position="272"/>
    </location>
    <ligand>
        <name>ATP</name>
        <dbReference type="ChEBI" id="CHEBI:30616"/>
    </ligand>
</feature>
<dbReference type="Gene3D" id="3.40.1190.20">
    <property type="match status" value="1"/>
</dbReference>
<sequence>MLRNKTHHELLQLSKHIVQPLLPHLHKGQAGKITVIGGSEDYTGAPFFSAHSAALVGADLAHVVCERAAAPTIKLYSPDLMVHPYLYELHSPELGLASDDIALLAKLLVSELLDNKSPVLDSVIDSRVLPKVSSLLARSDMVVVGPGFGRDPLMLKSLVRIIEEIKVLNKPLILDADALFLVAASPQLVQNYPKAILTPNVMEFSRLAAKLGIDARVGESDIAKLTSEAVQLSKALGNVTVVRKGLHELIVKGDQVLVNETAGSNKRVGGQGDTLTGAIATLVNWSYNYNNKVWDPEDGAGLSADEANLLACFAACSLVRMASSKAYKKYHRSMQTSNIHEFLSESYVDLFENQVFLKF</sequence>
<dbReference type="NCBIfam" id="TIGR00196">
    <property type="entry name" value="yjeF_cterm"/>
    <property type="match status" value="1"/>
</dbReference>
<dbReference type="OrthoDB" id="8110916at2759"/>
<evidence type="ECO:0000313" key="10">
    <source>
        <dbReference type="Proteomes" id="UP000094285"/>
    </source>
</evidence>
<dbReference type="GO" id="GO:0005737">
    <property type="term" value="C:cytoplasm"/>
    <property type="evidence" value="ECO:0007669"/>
    <property type="project" value="UniProtKB-SubCell"/>
</dbReference>
<dbReference type="Proteomes" id="UP000094285">
    <property type="component" value="Unassembled WGS sequence"/>
</dbReference>
<dbReference type="EMBL" id="KV453909">
    <property type="protein sequence ID" value="ODV81902.1"/>
    <property type="molecule type" value="Genomic_DNA"/>
</dbReference>
<keyword evidence="2 7" id="KW-0067">ATP-binding</keyword>
<dbReference type="GO" id="GO:0046496">
    <property type="term" value="P:nicotinamide nucleotide metabolic process"/>
    <property type="evidence" value="ECO:0007669"/>
    <property type="project" value="UniProtKB-UniRule"/>
</dbReference>
<dbReference type="RefSeq" id="XP_020067024.1">
    <property type="nucleotide sequence ID" value="XM_020211390.1"/>
</dbReference>
<dbReference type="AlphaFoldDB" id="A0A1E4SR72"/>
<name>A0A1E4SR72_9ASCO</name>
<evidence type="ECO:0000256" key="1">
    <source>
        <dbReference type="ARBA" id="ARBA00022741"/>
    </source>
</evidence>
<keyword evidence="1 7" id="KW-0547">Nucleotide-binding</keyword>
<evidence type="ECO:0000256" key="2">
    <source>
        <dbReference type="ARBA" id="ARBA00022840"/>
    </source>
</evidence>
<accession>A0A1E4SR72</accession>
<keyword evidence="9" id="KW-0418">Kinase</keyword>
<feature type="binding site" evidence="7">
    <location>
        <position position="147"/>
    </location>
    <ligand>
        <name>(6S)-NADPHX</name>
        <dbReference type="ChEBI" id="CHEBI:64076"/>
    </ligand>
</feature>
<comment type="function">
    <text evidence="7">Catalyzes the dehydration of the S-form of NAD(P)HX at the expense of ATP, which is converted to ADP. Together with NAD(P)HX epimerase, which catalyzes the epimerization of the S- and R-forms, the enzyme allows the repair of both epimers of NAD(P)HX, a damaged form of NAD(P)H that is a result of enzymatic or heat-dependent hydration.</text>
</comment>
<dbReference type="PROSITE" id="PS51383">
    <property type="entry name" value="YJEF_C_3"/>
    <property type="match status" value="1"/>
</dbReference>
<keyword evidence="7" id="KW-0963">Cytoplasm</keyword>
<dbReference type="InterPro" id="IPR000631">
    <property type="entry name" value="CARKD"/>
</dbReference>
<keyword evidence="4 7" id="KW-0520">NAD</keyword>
<feature type="binding site" evidence="7">
    <location>
        <begin position="200"/>
        <end position="206"/>
    </location>
    <ligand>
        <name>(6S)-NADPHX</name>
        <dbReference type="ChEBI" id="CHEBI:64076"/>
    </ligand>
</feature>
<evidence type="ECO:0000259" key="8">
    <source>
        <dbReference type="PROSITE" id="PS51383"/>
    </source>
</evidence>
<evidence type="ECO:0000256" key="7">
    <source>
        <dbReference type="HAMAP-Rule" id="MF_03157"/>
    </source>
</evidence>
<dbReference type="PANTHER" id="PTHR12592:SF0">
    <property type="entry name" value="ATP-DEPENDENT (S)-NAD(P)H-HYDRATE DEHYDRATASE"/>
    <property type="match status" value="1"/>
</dbReference>
<evidence type="ECO:0000256" key="6">
    <source>
        <dbReference type="ARBA" id="ARBA00047472"/>
    </source>
</evidence>
<comment type="cofactor">
    <cofactor evidence="7">
        <name>Mg(2+)</name>
        <dbReference type="ChEBI" id="CHEBI:18420"/>
    </cofactor>
</comment>
<dbReference type="CDD" id="cd01171">
    <property type="entry name" value="YXKO-related"/>
    <property type="match status" value="1"/>
</dbReference>
<feature type="binding site" evidence="7">
    <location>
        <begin position="244"/>
        <end position="248"/>
    </location>
    <ligand>
        <name>ATP</name>
        <dbReference type="ChEBI" id="CHEBI:30616"/>
    </ligand>
</feature>
<dbReference type="PROSITE" id="PS01050">
    <property type="entry name" value="YJEF_C_2"/>
    <property type="match status" value="1"/>
</dbReference>
<dbReference type="HAMAP" id="MF_01965">
    <property type="entry name" value="NADHX_dehydratase"/>
    <property type="match status" value="1"/>
</dbReference>
<evidence type="ECO:0000256" key="3">
    <source>
        <dbReference type="ARBA" id="ARBA00022857"/>
    </source>
</evidence>
<dbReference type="STRING" id="984487.A0A1E4SR72"/>
<keyword evidence="10" id="KW-1185">Reference proteome</keyword>
<keyword evidence="3" id="KW-0521">NADP</keyword>
<protein>
    <recommendedName>
        <fullName evidence="7">ATP-dependent (S)-NAD(P)H-hydrate dehydratase</fullName>
        <ecNumber evidence="7">4.2.1.93</ecNumber>
    </recommendedName>
    <alternativeName>
        <fullName evidence="7">ATP-dependent NAD(P)HX dehydratase</fullName>
    </alternativeName>
</protein>
<dbReference type="Pfam" id="PF01256">
    <property type="entry name" value="Carb_kinase"/>
    <property type="match status" value="1"/>
</dbReference>
<dbReference type="GO" id="GO:0047453">
    <property type="term" value="F:ATP-dependent NAD(P)H-hydrate dehydratase activity"/>
    <property type="evidence" value="ECO:0007669"/>
    <property type="project" value="UniProtKB-UniRule"/>
</dbReference>
<comment type="subcellular location">
    <subcellularLocation>
        <location evidence="7">Cytoplasm</location>
    </subcellularLocation>
</comment>
<dbReference type="GO" id="GO:0005524">
    <property type="term" value="F:ATP binding"/>
    <property type="evidence" value="ECO:0007669"/>
    <property type="project" value="UniProtKB-KW"/>
</dbReference>
<dbReference type="InterPro" id="IPR029056">
    <property type="entry name" value="Ribokinase-like"/>
</dbReference>
<evidence type="ECO:0000256" key="4">
    <source>
        <dbReference type="ARBA" id="ARBA00023027"/>
    </source>
</evidence>
<evidence type="ECO:0000313" key="9">
    <source>
        <dbReference type="EMBL" id="ODV81902.1"/>
    </source>
</evidence>
<keyword evidence="5 7" id="KW-0456">Lyase</keyword>
<feature type="domain" description="YjeF C-terminal" evidence="8">
    <location>
        <begin position="10"/>
        <end position="350"/>
    </location>
</feature>
<comment type="similarity">
    <text evidence="7">Belongs to the NnrD/CARKD family.</text>
</comment>
<dbReference type="EC" id="4.2.1.93" evidence="7"/>
<dbReference type="GO" id="GO:0016301">
    <property type="term" value="F:kinase activity"/>
    <property type="evidence" value="ECO:0007669"/>
    <property type="project" value="UniProtKB-KW"/>
</dbReference>
<dbReference type="SUPFAM" id="SSF53613">
    <property type="entry name" value="Ribokinase-like"/>
    <property type="match status" value="1"/>
</dbReference>
<dbReference type="GeneID" id="30985526"/>
<gene>
    <name evidence="9" type="ORF">CANTADRAFT_87859</name>
</gene>
<dbReference type="InterPro" id="IPR017953">
    <property type="entry name" value="Carbohydrate_kinase_pred_CS"/>
</dbReference>
<comment type="catalytic activity">
    <reaction evidence="7">
        <text>(6S)-NADHX + ATP = ADP + phosphate + NADH + H(+)</text>
        <dbReference type="Rhea" id="RHEA:19017"/>
        <dbReference type="ChEBI" id="CHEBI:15378"/>
        <dbReference type="ChEBI" id="CHEBI:30616"/>
        <dbReference type="ChEBI" id="CHEBI:43474"/>
        <dbReference type="ChEBI" id="CHEBI:57945"/>
        <dbReference type="ChEBI" id="CHEBI:64074"/>
        <dbReference type="ChEBI" id="CHEBI:456216"/>
        <dbReference type="EC" id="4.2.1.93"/>
    </reaction>
</comment>
<keyword evidence="7" id="KW-0597">Phosphoprotein</keyword>
<comment type="catalytic activity">
    <reaction evidence="6 7">
        <text>(6S)-NADPHX + ATP = ADP + phosphate + NADPH + H(+)</text>
        <dbReference type="Rhea" id="RHEA:32231"/>
        <dbReference type="ChEBI" id="CHEBI:15378"/>
        <dbReference type="ChEBI" id="CHEBI:30616"/>
        <dbReference type="ChEBI" id="CHEBI:43474"/>
        <dbReference type="ChEBI" id="CHEBI:57783"/>
        <dbReference type="ChEBI" id="CHEBI:64076"/>
        <dbReference type="ChEBI" id="CHEBI:456216"/>
        <dbReference type="EC" id="4.2.1.93"/>
    </reaction>
</comment>
<keyword evidence="9" id="KW-0808">Transferase</keyword>
<dbReference type="GO" id="GO:0110051">
    <property type="term" value="P:metabolite repair"/>
    <property type="evidence" value="ECO:0007669"/>
    <property type="project" value="TreeGrafter"/>
</dbReference>